<feature type="transmembrane region" description="Helical" evidence="1">
    <location>
        <begin position="74"/>
        <end position="95"/>
    </location>
</feature>
<accession>A0ABV5VZY5</accession>
<keyword evidence="1" id="KW-1133">Transmembrane helix</keyword>
<dbReference type="RefSeq" id="WP_344915025.1">
    <property type="nucleotide sequence ID" value="NZ_BAAAYO010000014.1"/>
</dbReference>
<dbReference type="EMBL" id="JBHMAG010000013">
    <property type="protein sequence ID" value="MFB9753808.1"/>
    <property type="molecule type" value="Genomic_DNA"/>
</dbReference>
<keyword evidence="3" id="KW-1185">Reference proteome</keyword>
<reference evidence="2 3" key="1">
    <citation type="submission" date="2024-09" db="EMBL/GenBank/DDBJ databases">
        <authorList>
            <person name="Sun Q."/>
            <person name="Mori K."/>
        </authorList>
    </citation>
    <scope>NUCLEOTIDE SEQUENCE [LARGE SCALE GENOMIC DNA]</scope>
    <source>
        <strain evidence="2 3">JCM 12520</strain>
    </source>
</reference>
<feature type="transmembrane region" description="Helical" evidence="1">
    <location>
        <begin position="101"/>
        <end position="123"/>
    </location>
</feature>
<dbReference type="Proteomes" id="UP001589619">
    <property type="component" value="Unassembled WGS sequence"/>
</dbReference>
<organism evidence="2 3">
    <name type="scientific">Paenibacillus hodogayensis</name>
    <dbReference type="NCBI Taxonomy" id="279208"/>
    <lineage>
        <taxon>Bacteria</taxon>
        <taxon>Bacillati</taxon>
        <taxon>Bacillota</taxon>
        <taxon>Bacilli</taxon>
        <taxon>Bacillales</taxon>
        <taxon>Paenibacillaceae</taxon>
        <taxon>Paenibacillus</taxon>
    </lineage>
</organism>
<comment type="caution">
    <text evidence="2">The sequence shown here is derived from an EMBL/GenBank/DDBJ whole genome shotgun (WGS) entry which is preliminary data.</text>
</comment>
<keyword evidence="1" id="KW-0812">Transmembrane</keyword>
<name>A0ABV5VZY5_9BACL</name>
<gene>
    <name evidence="2" type="ORF">ACFFNY_19745</name>
</gene>
<evidence type="ECO:0000313" key="3">
    <source>
        <dbReference type="Proteomes" id="UP001589619"/>
    </source>
</evidence>
<evidence type="ECO:0000313" key="2">
    <source>
        <dbReference type="EMBL" id="MFB9753808.1"/>
    </source>
</evidence>
<evidence type="ECO:0000256" key="1">
    <source>
        <dbReference type="SAM" id="Phobius"/>
    </source>
</evidence>
<feature type="transmembrane region" description="Helical" evidence="1">
    <location>
        <begin position="12"/>
        <end position="30"/>
    </location>
</feature>
<keyword evidence="1" id="KW-0472">Membrane</keyword>
<protein>
    <submittedName>
        <fullName evidence="2">Uncharacterized protein</fullName>
    </submittedName>
</protein>
<feature type="transmembrane region" description="Helical" evidence="1">
    <location>
        <begin position="36"/>
        <end position="54"/>
    </location>
</feature>
<sequence length="253" mass="28810">MKKHGGHGVTTTVVFLLLLVATSMLMRLFYQWGLPSAYVWISWASFLWAEWLVFRFVRGMLLLDRRGRQVLPAYLVKGTVIGGYFVLLLVYFIVLGSLIRIPVLSFAMVHISTWVVLVCAQLLTGKYVRFVAEGEEDREHRTFFIRQMRDSFASIRDALAKWDHPKKESIGTVVQSIGEHLDRANPLSIPSLSSLEEGALWQMRELEGCIAKLCEPGGAELHLEMSLRLAQDIVADLDKRGARLRDSAYRRND</sequence>
<proteinExistence type="predicted"/>